<evidence type="ECO:0000313" key="1">
    <source>
        <dbReference type="EMBL" id="KAI0087603.1"/>
    </source>
</evidence>
<comment type="caution">
    <text evidence="1">The sequence shown here is derived from an EMBL/GenBank/DDBJ whole genome shotgun (WGS) entry which is preliminary data.</text>
</comment>
<reference evidence="1" key="1">
    <citation type="journal article" date="2021" name="Environ. Microbiol.">
        <title>Gene family expansions and transcriptome signatures uncover fungal adaptations to wood decay.</title>
        <authorList>
            <person name="Hage H."/>
            <person name="Miyauchi S."/>
            <person name="Viragh M."/>
            <person name="Drula E."/>
            <person name="Min B."/>
            <person name="Chaduli D."/>
            <person name="Navarro D."/>
            <person name="Favel A."/>
            <person name="Norest M."/>
            <person name="Lesage-Meessen L."/>
            <person name="Balint B."/>
            <person name="Merenyi Z."/>
            <person name="de Eugenio L."/>
            <person name="Morin E."/>
            <person name="Martinez A.T."/>
            <person name="Baldrian P."/>
            <person name="Stursova M."/>
            <person name="Martinez M.J."/>
            <person name="Novotny C."/>
            <person name="Magnuson J.K."/>
            <person name="Spatafora J.W."/>
            <person name="Maurice S."/>
            <person name="Pangilinan J."/>
            <person name="Andreopoulos W."/>
            <person name="LaButti K."/>
            <person name="Hundley H."/>
            <person name="Na H."/>
            <person name="Kuo A."/>
            <person name="Barry K."/>
            <person name="Lipzen A."/>
            <person name="Henrissat B."/>
            <person name="Riley R."/>
            <person name="Ahrendt S."/>
            <person name="Nagy L.G."/>
            <person name="Grigoriev I.V."/>
            <person name="Martin F."/>
            <person name="Rosso M.N."/>
        </authorList>
    </citation>
    <scope>NUCLEOTIDE SEQUENCE</scope>
    <source>
        <strain evidence="1">CBS 384.51</strain>
    </source>
</reference>
<keyword evidence="2" id="KW-1185">Reference proteome</keyword>
<dbReference type="Proteomes" id="UP001055072">
    <property type="component" value="Unassembled WGS sequence"/>
</dbReference>
<proteinExistence type="predicted"/>
<gene>
    <name evidence="1" type="ORF">BDY19DRAFT_238458</name>
</gene>
<protein>
    <submittedName>
        <fullName evidence="1">Uncharacterized protein</fullName>
    </submittedName>
</protein>
<evidence type="ECO:0000313" key="2">
    <source>
        <dbReference type="Proteomes" id="UP001055072"/>
    </source>
</evidence>
<dbReference type="EMBL" id="MU274917">
    <property type="protein sequence ID" value="KAI0087603.1"/>
    <property type="molecule type" value="Genomic_DNA"/>
</dbReference>
<accession>A0ACB8TZZ6</accession>
<organism evidence="1 2">
    <name type="scientific">Irpex rosettiformis</name>
    <dbReference type="NCBI Taxonomy" id="378272"/>
    <lineage>
        <taxon>Eukaryota</taxon>
        <taxon>Fungi</taxon>
        <taxon>Dikarya</taxon>
        <taxon>Basidiomycota</taxon>
        <taxon>Agaricomycotina</taxon>
        <taxon>Agaricomycetes</taxon>
        <taxon>Polyporales</taxon>
        <taxon>Irpicaceae</taxon>
        <taxon>Irpex</taxon>
    </lineage>
</organism>
<name>A0ACB8TZZ6_9APHY</name>
<sequence>MPFDFASVTLVPAPLTSGEDRQDLERAAGPDGEALMRSQNAIVLTGDVFFKNLCRGFSLVSANEKYEWVQYGPMAHLLSNFCHTLWFGPGASAHVGYYPQPSIISRKIIEKSGAVADLRQASCTPDSAGIWIKTDGAKLKSWMYWWCEDKSSTNAKCLGDLGRALQPGTSLRVYAVTKFIRQLNIQALYAFLRYDELPDGCLHHPGFFAFLTIGDHFTLFYYPQPDNWSTLVKNAGGEGENTINKKTFESTPLHPDVVMFHEPILDKTGGFSSQMLYAFELLRRHINPILIQPSFYQPQADINVSTINFNPTLPMEEQVGIVAGMRAYNAAELARAKGKYASPETQDDDSSGDYHPTPGTPESGSASEAGAFDASLPRTRYRTRTAASGEASGEGDEDVFAASSSQITLQPQQFMQPLPTTGQEPRRRSRQAVEPESPSARLGKTGKGKDVEDIMMLGENSLFLSRSSSPEPTHDGSRGKFRASFHASSHTDSFEASREASLEAEFSGITLRRSTRLR</sequence>